<proteinExistence type="predicted"/>
<dbReference type="Proteomes" id="UP000729357">
    <property type="component" value="Unassembled WGS sequence"/>
</dbReference>
<evidence type="ECO:0000256" key="1">
    <source>
        <dbReference type="ARBA" id="ARBA00004123"/>
    </source>
</evidence>
<evidence type="ECO:0000256" key="8">
    <source>
        <dbReference type="SAM" id="MobiDB-lite"/>
    </source>
</evidence>
<reference evidence="10" key="2">
    <citation type="submission" date="2021-08" db="EMBL/GenBank/DDBJ databases">
        <authorList>
            <person name="Gostincar C."/>
            <person name="Sun X."/>
            <person name="Song Z."/>
            <person name="Gunde-Cimerman N."/>
        </authorList>
    </citation>
    <scope>NUCLEOTIDE SEQUENCE</scope>
    <source>
        <strain evidence="10">EXF-9298</strain>
    </source>
</reference>
<dbReference type="CDD" id="cd00067">
    <property type="entry name" value="GAL4"/>
    <property type="match status" value="1"/>
</dbReference>
<dbReference type="PROSITE" id="PS50048">
    <property type="entry name" value="ZN2_CY6_FUNGAL_2"/>
    <property type="match status" value="1"/>
</dbReference>
<feature type="region of interest" description="Disordered" evidence="8">
    <location>
        <begin position="234"/>
        <end position="261"/>
    </location>
</feature>
<keyword evidence="2" id="KW-0479">Metal-binding</keyword>
<name>A0A9P8G134_AURME</name>
<feature type="region of interest" description="Disordered" evidence="8">
    <location>
        <begin position="1"/>
        <end position="59"/>
    </location>
</feature>
<feature type="non-terminal residue" evidence="10">
    <location>
        <position position="784"/>
    </location>
</feature>
<feature type="compositionally biased region" description="Basic and acidic residues" evidence="8">
    <location>
        <begin position="1"/>
        <end position="10"/>
    </location>
</feature>
<feature type="region of interest" description="Disordered" evidence="8">
    <location>
        <begin position="92"/>
        <end position="156"/>
    </location>
</feature>
<evidence type="ECO:0000313" key="11">
    <source>
        <dbReference type="Proteomes" id="UP000729357"/>
    </source>
</evidence>
<feature type="compositionally biased region" description="Polar residues" evidence="8">
    <location>
        <begin position="12"/>
        <end position="32"/>
    </location>
</feature>
<organism evidence="10 11">
    <name type="scientific">Aureobasidium melanogenum</name>
    <name type="common">Aureobasidium pullulans var. melanogenum</name>
    <dbReference type="NCBI Taxonomy" id="46634"/>
    <lineage>
        <taxon>Eukaryota</taxon>
        <taxon>Fungi</taxon>
        <taxon>Dikarya</taxon>
        <taxon>Ascomycota</taxon>
        <taxon>Pezizomycotina</taxon>
        <taxon>Dothideomycetes</taxon>
        <taxon>Dothideomycetidae</taxon>
        <taxon>Dothideales</taxon>
        <taxon>Saccotheciaceae</taxon>
        <taxon>Aureobasidium</taxon>
    </lineage>
</organism>
<dbReference type="FunFam" id="4.10.240.10:FF:000002">
    <property type="entry name" value="Zn cluster transcription factor Rds2"/>
    <property type="match status" value="1"/>
</dbReference>
<dbReference type="SMART" id="SM00066">
    <property type="entry name" value="GAL4"/>
    <property type="match status" value="1"/>
</dbReference>
<evidence type="ECO:0000256" key="6">
    <source>
        <dbReference type="ARBA" id="ARBA00023163"/>
    </source>
</evidence>
<dbReference type="InterPro" id="IPR001138">
    <property type="entry name" value="Zn2Cys6_DnaBD"/>
</dbReference>
<evidence type="ECO:0000313" key="10">
    <source>
        <dbReference type="EMBL" id="KAG9987516.1"/>
    </source>
</evidence>
<dbReference type="Gene3D" id="4.10.240.10">
    <property type="entry name" value="Zn(2)-C6 fungal-type DNA-binding domain"/>
    <property type="match status" value="1"/>
</dbReference>
<dbReference type="PANTHER" id="PTHR31986:SF7">
    <property type="entry name" value="REGULATOR OF DRUG SENSITIVITY 2"/>
    <property type="match status" value="1"/>
</dbReference>
<keyword evidence="3" id="KW-0862">Zinc</keyword>
<evidence type="ECO:0000256" key="5">
    <source>
        <dbReference type="ARBA" id="ARBA00023125"/>
    </source>
</evidence>
<keyword evidence="7" id="KW-0539">Nucleus</keyword>
<keyword evidence="11" id="KW-1185">Reference proteome</keyword>
<comment type="caution">
    <text evidence="10">The sequence shown here is derived from an EMBL/GenBank/DDBJ whole genome shotgun (WGS) entry which is preliminary data.</text>
</comment>
<dbReference type="InterPro" id="IPR053045">
    <property type="entry name" value="Zinc_cluster_trans_reg"/>
</dbReference>
<dbReference type="PANTHER" id="PTHR31986">
    <property type="entry name" value="REGULATOR OF DRUG SENSITIVITY 2"/>
    <property type="match status" value="1"/>
</dbReference>
<feature type="region of interest" description="Disordered" evidence="8">
    <location>
        <begin position="450"/>
        <end position="524"/>
    </location>
</feature>
<dbReference type="GO" id="GO:0000977">
    <property type="term" value="F:RNA polymerase II transcription regulatory region sequence-specific DNA binding"/>
    <property type="evidence" value="ECO:0007669"/>
    <property type="project" value="TreeGrafter"/>
</dbReference>
<comment type="subcellular location">
    <subcellularLocation>
        <location evidence="1">Nucleus</location>
    </subcellularLocation>
</comment>
<feature type="compositionally biased region" description="Basic and acidic residues" evidence="8">
    <location>
        <begin position="92"/>
        <end position="105"/>
    </location>
</feature>
<sequence length="784" mass="88044">MTDADTKHDGNGTMNDTKLTNKQQSTSTTDTPKSQERSKSTATVDSPSSPPRKKRRKVNHACVYCRRSHMTCDLERPCARCVKRDIAHLCHDEPREPAKGKKPDTDTPPAETTANQDERRSSMRMDPPTIQHSKPMSPAHIKQQSQPPPFSLDDWNFGSTNQLHDMRNLHPNYTFNTSEVTDEYNFLGDFLNNSLLDDGATYNIDDSNNIFNDPLLATGSLSTYANNMNLFSGIHQAQPSSTPQPQQQDPPPPAANDLSRPASVMPVDAKARDKFYMTAADPAGNDTPEARMLKLLQAKYDAGMLRPFNYVRGYSRLNTYMESHMRPPLRQKILRQLEKFRPKFREAMHNLTDIQLIRVEMWWESTLMEYDRVFASMAIPACCWRRTGEIFRGNKEMAELIQVPMEELRDGKLALHEIMAEDSLVSYWEKFGAIAFDQSQKAILTSCTLKNPHDDDDDDKTDKVKDGVSVGGKEVKAKNTAKQQGGENEDQAPPIPSFSRSPFLETPLGQPDDNTMESRGVLDPEDIMKYEEVLDQEGEVGVNIEMSASPRMPSTPQRPAFSRSPTAEAPLPQTEDDIVVQTTELSASPRMPSTPRRPVFSRSPTSEAPLAHGEGDAMLLDTVSEQERYNTTHVQMRRDWLPYAVVQLEHSFEGVEKRTSRGPYGQDGSTKSFYSCASVPIPAPAFVGILPTKPHFDSEATDYVKSVLSAETNAVRIDGPERGFYAIEVFRQGLMSYLTTSSDYEQANFDTFDEIHVEGVWRGKKRRKMKACGDGVVCQWTGSA</sequence>
<dbReference type="InterPro" id="IPR056751">
    <property type="entry name" value="PAS_13"/>
</dbReference>
<evidence type="ECO:0000256" key="3">
    <source>
        <dbReference type="ARBA" id="ARBA00022833"/>
    </source>
</evidence>
<keyword evidence="4" id="KW-0805">Transcription regulation</keyword>
<evidence type="ECO:0000256" key="7">
    <source>
        <dbReference type="ARBA" id="ARBA00023242"/>
    </source>
</evidence>
<dbReference type="GO" id="GO:0008270">
    <property type="term" value="F:zinc ion binding"/>
    <property type="evidence" value="ECO:0007669"/>
    <property type="project" value="InterPro"/>
</dbReference>
<dbReference type="InterPro" id="IPR036864">
    <property type="entry name" value="Zn2-C6_fun-type_DNA-bd_sf"/>
</dbReference>
<dbReference type="AlphaFoldDB" id="A0A9P8G134"/>
<evidence type="ECO:0000259" key="9">
    <source>
        <dbReference type="PROSITE" id="PS50048"/>
    </source>
</evidence>
<gene>
    <name evidence="10" type="ORF">KCU98_g3280</name>
</gene>
<reference evidence="10" key="1">
    <citation type="journal article" date="2021" name="J Fungi (Basel)">
        <title>Virulence traits and population genomics of the black yeast Aureobasidium melanogenum.</title>
        <authorList>
            <person name="Cernosa A."/>
            <person name="Sun X."/>
            <person name="Gostincar C."/>
            <person name="Fang C."/>
            <person name="Gunde-Cimerman N."/>
            <person name="Song Z."/>
        </authorList>
    </citation>
    <scope>NUCLEOTIDE SEQUENCE</scope>
    <source>
        <strain evidence="10">EXF-9298</strain>
    </source>
</reference>
<keyword evidence="6" id="KW-0804">Transcription</keyword>
<feature type="region of interest" description="Disordered" evidence="8">
    <location>
        <begin position="547"/>
        <end position="573"/>
    </location>
</feature>
<dbReference type="PROSITE" id="PS00463">
    <property type="entry name" value="ZN2_CY6_FUNGAL_1"/>
    <property type="match status" value="1"/>
</dbReference>
<feature type="domain" description="Zn(2)-C6 fungal-type" evidence="9">
    <location>
        <begin position="61"/>
        <end position="90"/>
    </location>
</feature>
<dbReference type="Pfam" id="PF00172">
    <property type="entry name" value="Zn_clus"/>
    <property type="match status" value="1"/>
</dbReference>
<dbReference type="SUPFAM" id="SSF57701">
    <property type="entry name" value="Zn2/Cys6 DNA-binding domain"/>
    <property type="match status" value="1"/>
</dbReference>
<dbReference type="GO" id="GO:0000981">
    <property type="term" value="F:DNA-binding transcription factor activity, RNA polymerase II-specific"/>
    <property type="evidence" value="ECO:0007669"/>
    <property type="project" value="InterPro"/>
</dbReference>
<accession>A0A9P8G134</accession>
<feature type="region of interest" description="Disordered" evidence="8">
    <location>
        <begin position="586"/>
        <end position="612"/>
    </location>
</feature>
<dbReference type="EMBL" id="JAHFXS010000218">
    <property type="protein sequence ID" value="KAG9987516.1"/>
    <property type="molecule type" value="Genomic_DNA"/>
</dbReference>
<dbReference type="GO" id="GO:0005634">
    <property type="term" value="C:nucleus"/>
    <property type="evidence" value="ECO:0007669"/>
    <property type="project" value="UniProtKB-SubCell"/>
</dbReference>
<protein>
    <recommendedName>
        <fullName evidence="9">Zn(2)-C6 fungal-type domain-containing protein</fullName>
    </recommendedName>
</protein>
<feature type="compositionally biased region" description="Low complexity" evidence="8">
    <location>
        <begin position="236"/>
        <end position="247"/>
    </location>
</feature>
<evidence type="ECO:0000256" key="2">
    <source>
        <dbReference type="ARBA" id="ARBA00022723"/>
    </source>
</evidence>
<keyword evidence="5" id="KW-0238">DNA-binding</keyword>
<dbReference type="Pfam" id="PF24990">
    <property type="entry name" value="PAS_13"/>
    <property type="match status" value="1"/>
</dbReference>
<evidence type="ECO:0000256" key="4">
    <source>
        <dbReference type="ARBA" id="ARBA00023015"/>
    </source>
</evidence>